<dbReference type="Gene3D" id="2.40.128.10">
    <property type="match status" value="2"/>
</dbReference>
<protein>
    <submittedName>
        <fullName evidence="4">Protease inhibitor Inh</fullName>
    </submittedName>
</protein>
<dbReference type="KEGG" id="vgo:GJW-30_1_00202"/>
<sequence>MRLLIVMIALIAMAGAATAQEPPRALIGTWEMSNAERDRSCQLTLKNTPAGQGFALEWDKRCLEIFPFPREVVAWKIGAREAIALINARGQSVLELTEVEGGLYEGERPGQGLVFLQSVASTAAEQRKPEELIGDWAFARAEGPPLCHITLMNTPGTRETYALRVKPGCDEGIARLGLNSWRIDRTQLLIAPQRGDSWRFEDTDGRWRRIPTRPDSLLLTRP</sequence>
<dbReference type="SUPFAM" id="SSF50882">
    <property type="entry name" value="beta-Barrel protease inhibitors"/>
    <property type="match status" value="2"/>
</dbReference>
<dbReference type="EMBL" id="AP014946">
    <property type="protein sequence ID" value="BAT57694.1"/>
    <property type="molecule type" value="Genomic_DNA"/>
</dbReference>
<dbReference type="InterPro" id="IPR016085">
    <property type="entry name" value="Protease_inh_B-barrel_dom"/>
</dbReference>
<dbReference type="RefSeq" id="WP_096350621.1">
    <property type="nucleotide sequence ID" value="NZ_AP014946.1"/>
</dbReference>
<dbReference type="Proteomes" id="UP000236884">
    <property type="component" value="Chromosome"/>
</dbReference>
<proteinExistence type="predicted"/>
<organism evidence="4 5">
    <name type="scientific">Variibacter gotjawalensis</name>
    <dbReference type="NCBI Taxonomy" id="1333996"/>
    <lineage>
        <taxon>Bacteria</taxon>
        <taxon>Pseudomonadati</taxon>
        <taxon>Pseudomonadota</taxon>
        <taxon>Alphaproteobacteria</taxon>
        <taxon>Hyphomicrobiales</taxon>
        <taxon>Nitrobacteraceae</taxon>
        <taxon>Variibacter</taxon>
    </lineage>
</organism>
<evidence type="ECO:0000259" key="3">
    <source>
        <dbReference type="Pfam" id="PF02974"/>
    </source>
</evidence>
<dbReference type="OrthoDB" id="8446360at2"/>
<dbReference type="GO" id="GO:0004866">
    <property type="term" value="F:endopeptidase inhibitor activity"/>
    <property type="evidence" value="ECO:0007669"/>
    <property type="project" value="InterPro"/>
</dbReference>
<evidence type="ECO:0000256" key="2">
    <source>
        <dbReference type="SAM" id="SignalP"/>
    </source>
</evidence>
<name>A0A0S3PPJ9_9BRAD</name>
<feature type="chain" id="PRO_5006615557" evidence="2">
    <location>
        <begin position="20"/>
        <end position="222"/>
    </location>
</feature>
<evidence type="ECO:0000313" key="5">
    <source>
        <dbReference type="Proteomes" id="UP000236884"/>
    </source>
</evidence>
<gene>
    <name evidence="4" type="ORF">GJW-30_1_00202</name>
</gene>
<feature type="domain" description="Alkaline proteinase inhibitor/ Outer membrane lipoprotein Omp19" evidence="3">
    <location>
        <begin position="23"/>
        <end position="110"/>
    </location>
</feature>
<dbReference type="InterPro" id="IPR021140">
    <property type="entry name" value="Inh/Omp19"/>
</dbReference>
<dbReference type="Pfam" id="PF02974">
    <property type="entry name" value="Inh"/>
    <property type="match status" value="2"/>
</dbReference>
<keyword evidence="5" id="KW-1185">Reference proteome</keyword>
<reference evidence="4 5" key="1">
    <citation type="submission" date="2015-08" db="EMBL/GenBank/DDBJ databases">
        <title>Investigation of the bacterial diversity of lava forest soil.</title>
        <authorList>
            <person name="Lee J.S."/>
        </authorList>
    </citation>
    <scope>NUCLEOTIDE SEQUENCE [LARGE SCALE GENOMIC DNA]</scope>
    <source>
        <strain evidence="4 5">GJW-30</strain>
    </source>
</reference>
<keyword evidence="1 2" id="KW-0732">Signal</keyword>
<feature type="signal peptide" evidence="2">
    <location>
        <begin position="1"/>
        <end position="19"/>
    </location>
</feature>
<feature type="domain" description="Alkaline proteinase inhibitor/ Outer membrane lipoprotein Omp19" evidence="3">
    <location>
        <begin position="128"/>
        <end position="221"/>
    </location>
</feature>
<accession>A0A0S3PPJ9</accession>
<evidence type="ECO:0000256" key="1">
    <source>
        <dbReference type="ARBA" id="ARBA00022729"/>
    </source>
</evidence>
<dbReference type="AlphaFoldDB" id="A0A0S3PPJ9"/>
<evidence type="ECO:0000313" key="4">
    <source>
        <dbReference type="EMBL" id="BAT57694.1"/>
    </source>
</evidence>